<dbReference type="GO" id="GO:0032259">
    <property type="term" value="P:methylation"/>
    <property type="evidence" value="ECO:0007669"/>
    <property type="project" value="UniProtKB-KW"/>
</dbReference>
<dbReference type="AlphaFoldDB" id="A0A5N0E887"/>
<feature type="domain" description="Methyltransferase type 12" evidence="1">
    <location>
        <begin position="59"/>
        <end position="154"/>
    </location>
</feature>
<accession>A0A5N0E887</accession>
<dbReference type="Pfam" id="PF08242">
    <property type="entry name" value="Methyltransf_12"/>
    <property type="match status" value="1"/>
</dbReference>
<keyword evidence="3" id="KW-1185">Reference proteome</keyword>
<comment type="caution">
    <text evidence="2">The sequence shown here is derived from an EMBL/GenBank/DDBJ whole genome shotgun (WGS) entry which is preliminary data.</text>
</comment>
<evidence type="ECO:0000313" key="2">
    <source>
        <dbReference type="EMBL" id="KAA8884950.1"/>
    </source>
</evidence>
<dbReference type="CDD" id="cd02440">
    <property type="entry name" value="AdoMet_MTases"/>
    <property type="match status" value="1"/>
</dbReference>
<dbReference type="PANTHER" id="PTHR43464">
    <property type="entry name" value="METHYLTRANSFERASE"/>
    <property type="match status" value="1"/>
</dbReference>
<dbReference type="GO" id="GO:0008168">
    <property type="term" value="F:methyltransferase activity"/>
    <property type="evidence" value="ECO:0007669"/>
    <property type="project" value="UniProtKB-KW"/>
</dbReference>
<dbReference type="Gene3D" id="3.40.50.150">
    <property type="entry name" value="Vaccinia Virus protein VP39"/>
    <property type="match status" value="1"/>
</dbReference>
<proteinExistence type="predicted"/>
<reference evidence="2 3" key="1">
    <citation type="submission" date="2019-09" db="EMBL/GenBank/DDBJ databases">
        <authorList>
            <person name="Wang X."/>
        </authorList>
    </citation>
    <scope>NUCLEOTIDE SEQUENCE [LARGE SCALE GENOMIC DNA]</scope>
    <source>
        <strain evidence="2 3">CICC 11023</strain>
    </source>
</reference>
<dbReference type="OrthoDB" id="8385759at2"/>
<dbReference type="Proteomes" id="UP000323876">
    <property type="component" value="Unassembled WGS sequence"/>
</dbReference>
<protein>
    <submittedName>
        <fullName evidence="2">Methyltransferase domain-containing protein</fullName>
    </submittedName>
</protein>
<dbReference type="PANTHER" id="PTHR43464:SF82">
    <property type="entry name" value="METHYLTRANSFERASE DOMAIN-CONTAINING PROTEIN"/>
    <property type="match status" value="1"/>
</dbReference>
<sequence>MTDDYLRLNRANWDERAPVHAASRDYAVQRFLTEPDFLSEVVRFDRPLLGDIDGLRGVHLQCHIGTDTLSLARLGATMTGLDFSPASLAQARLLAEKAGAGIDFVESNVYDAVSALGGAQFDLVYTGIGALCWLPSIERWARTVAGLLRPGGQLFIRDSHPMLCTIDETHTERLVVGYPYFETPEPMVFSDGGTYVETDAEFVQTTTHEWNHGFGEIVTALLRAGLSITGLTEHRSVPWEALPGKMTRGEGDEWHLTEHPERLPLSFTVQARKPPGAS</sequence>
<keyword evidence="2" id="KW-0808">Transferase</keyword>
<dbReference type="EMBL" id="VXLC01000017">
    <property type="protein sequence ID" value="KAA8884950.1"/>
    <property type="molecule type" value="Genomic_DNA"/>
</dbReference>
<dbReference type="InterPro" id="IPR029063">
    <property type="entry name" value="SAM-dependent_MTases_sf"/>
</dbReference>
<dbReference type="InterPro" id="IPR013217">
    <property type="entry name" value="Methyltransf_12"/>
</dbReference>
<dbReference type="SUPFAM" id="SSF53335">
    <property type="entry name" value="S-adenosyl-L-methionine-dependent methyltransferases"/>
    <property type="match status" value="1"/>
</dbReference>
<evidence type="ECO:0000313" key="3">
    <source>
        <dbReference type="Proteomes" id="UP000323876"/>
    </source>
</evidence>
<evidence type="ECO:0000259" key="1">
    <source>
        <dbReference type="Pfam" id="PF08242"/>
    </source>
</evidence>
<dbReference type="RefSeq" id="WP_150405791.1">
    <property type="nucleotide sequence ID" value="NZ_VXLC01000017.1"/>
</dbReference>
<gene>
    <name evidence="2" type="ORF">F3087_31820</name>
</gene>
<name>A0A5N0E887_9NOCA</name>
<organism evidence="2 3">
    <name type="scientific">Nocardia colli</name>
    <dbReference type="NCBI Taxonomy" id="2545717"/>
    <lineage>
        <taxon>Bacteria</taxon>
        <taxon>Bacillati</taxon>
        <taxon>Actinomycetota</taxon>
        <taxon>Actinomycetes</taxon>
        <taxon>Mycobacteriales</taxon>
        <taxon>Nocardiaceae</taxon>
        <taxon>Nocardia</taxon>
    </lineage>
</organism>
<keyword evidence="2" id="KW-0489">Methyltransferase</keyword>